<dbReference type="SUPFAM" id="SSF49265">
    <property type="entry name" value="Fibronectin type III"/>
    <property type="match status" value="1"/>
</dbReference>
<evidence type="ECO:0000313" key="14">
    <source>
        <dbReference type="EMBL" id="MFI9099960.1"/>
    </source>
</evidence>
<evidence type="ECO:0000256" key="3">
    <source>
        <dbReference type="ARBA" id="ARBA00022679"/>
    </source>
</evidence>
<evidence type="ECO:0000256" key="1">
    <source>
        <dbReference type="ARBA" id="ARBA00012513"/>
    </source>
</evidence>
<evidence type="ECO:0000256" key="7">
    <source>
        <dbReference type="ARBA" id="ARBA00023295"/>
    </source>
</evidence>
<evidence type="ECO:0000259" key="13">
    <source>
        <dbReference type="PROSITE" id="PS50011"/>
    </source>
</evidence>
<comment type="catalytic activity">
    <reaction evidence="10">
        <text>L-seryl-[protein] + ATP = O-phospho-L-seryl-[protein] + ADP + H(+)</text>
        <dbReference type="Rhea" id="RHEA:17989"/>
        <dbReference type="Rhea" id="RHEA-COMP:9863"/>
        <dbReference type="Rhea" id="RHEA-COMP:11604"/>
        <dbReference type="ChEBI" id="CHEBI:15378"/>
        <dbReference type="ChEBI" id="CHEBI:29999"/>
        <dbReference type="ChEBI" id="CHEBI:30616"/>
        <dbReference type="ChEBI" id="CHEBI:83421"/>
        <dbReference type="ChEBI" id="CHEBI:456216"/>
        <dbReference type="EC" id="2.7.11.1"/>
    </reaction>
</comment>
<dbReference type="InterPro" id="IPR011009">
    <property type="entry name" value="Kinase-like_dom_sf"/>
</dbReference>
<dbReference type="EMBL" id="JBITYG010000001">
    <property type="protein sequence ID" value="MFI9099960.1"/>
    <property type="molecule type" value="Genomic_DNA"/>
</dbReference>
<dbReference type="InterPro" id="IPR050660">
    <property type="entry name" value="NEK_Ser/Thr_kinase"/>
</dbReference>
<dbReference type="InterPro" id="IPR036116">
    <property type="entry name" value="FN3_sf"/>
</dbReference>
<dbReference type="CDD" id="cd00063">
    <property type="entry name" value="FN3"/>
    <property type="match status" value="1"/>
</dbReference>
<feature type="domain" description="Protein kinase" evidence="13">
    <location>
        <begin position="40"/>
        <end position="296"/>
    </location>
</feature>
<evidence type="ECO:0000256" key="2">
    <source>
        <dbReference type="ARBA" id="ARBA00022527"/>
    </source>
</evidence>
<keyword evidence="2" id="KW-0723">Serine/threonine-protein kinase</keyword>
<dbReference type="SUPFAM" id="SSF56112">
    <property type="entry name" value="Protein kinase-like (PK-like)"/>
    <property type="match status" value="1"/>
</dbReference>
<feature type="transmembrane region" description="Helical" evidence="12">
    <location>
        <begin position="357"/>
        <end position="378"/>
    </location>
</feature>
<evidence type="ECO:0000256" key="6">
    <source>
        <dbReference type="ARBA" id="ARBA00022840"/>
    </source>
</evidence>
<evidence type="ECO:0000256" key="8">
    <source>
        <dbReference type="ARBA" id="ARBA00023326"/>
    </source>
</evidence>
<dbReference type="Pfam" id="PF00069">
    <property type="entry name" value="Pkinase"/>
    <property type="match status" value="1"/>
</dbReference>
<dbReference type="Gene3D" id="1.10.510.10">
    <property type="entry name" value="Transferase(Phosphotransferase) domain 1"/>
    <property type="match status" value="1"/>
</dbReference>
<organism evidence="14 15">
    <name type="scientific">Streptomyces fildesensis</name>
    <dbReference type="NCBI Taxonomy" id="375757"/>
    <lineage>
        <taxon>Bacteria</taxon>
        <taxon>Bacillati</taxon>
        <taxon>Actinomycetota</taxon>
        <taxon>Actinomycetes</taxon>
        <taxon>Kitasatosporales</taxon>
        <taxon>Streptomycetaceae</taxon>
        <taxon>Streptomyces</taxon>
    </lineage>
</organism>
<feature type="compositionally biased region" description="Basic and acidic residues" evidence="11">
    <location>
        <begin position="378"/>
        <end position="387"/>
    </location>
</feature>
<keyword evidence="15" id="KW-1185">Reference proteome</keyword>
<keyword evidence="6" id="KW-0067">ATP-binding</keyword>
<dbReference type="Proteomes" id="UP001614394">
    <property type="component" value="Unassembled WGS sequence"/>
</dbReference>
<evidence type="ECO:0000256" key="9">
    <source>
        <dbReference type="ARBA" id="ARBA00047899"/>
    </source>
</evidence>
<dbReference type="InterPro" id="IPR003961">
    <property type="entry name" value="FN3_dom"/>
</dbReference>
<keyword evidence="4" id="KW-0547">Nucleotide-binding</keyword>
<dbReference type="PANTHER" id="PTHR43671">
    <property type="entry name" value="SERINE/THREONINE-PROTEIN KINASE NEK"/>
    <property type="match status" value="1"/>
</dbReference>
<feature type="region of interest" description="Disordered" evidence="11">
    <location>
        <begin position="303"/>
        <end position="349"/>
    </location>
</feature>
<protein>
    <recommendedName>
        <fullName evidence="1">non-specific serine/threonine protein kinase</fullName>
        <ecNumber evidence="1">2.7.11.1</ecNumber>
    </recommendedName>
</protein>
<proteinExistence type="predicted"/>
<sequence length="508" mass="53485">MDRTPGRRGQGATENPEGDEGSVAVPQQTSAEGYRLPPGYKLLRQAGTGRHSSVLLCAEEATGAEVAVKLLAVTVDDESTRLAAHSELLSAGAAARHPCSVTVEDAGFTADHRPYLVEQFCRGGNAQAKLANSGPFPVDETIVIGTRLALALHSAHRRGVLHLDVRPANILFDENGDALLADHGLARVLQRSAPQLGAVFDPMFVPRELFGWEKPGPAADVYSLGATLYALLNGEPAYADAGRTSWSALYAEVLRGELPYPAHRHDIPDPLLILVRRMMSANPEGRPPLTEVHRSLRSLLSPSAATKVPALEPEPAMESPLPGWDPADDLTPEEQAAVEQAGARAQDEAKRQSRKRLIAATTALVVFAAAATTATLVLRDRTSKPEPKASSSASTAPGPTSSAAPVQVPADKLPGLMPQNVQAVKANGNVQITWKPPTQAAQVAGYVVRAVVPGGGEPLQKTPNGNEPAVVFTAGSVTADTCYTVNAVISVDGKFQFAPSKELCKTTG</sequence>
<feature type="compositionally biased region" description="Low complexity" evidence="11">
    <location>
        <begin position="388"/>
        <end position="405"/>
    </location>
</feature>
<dbReference type="PROSITE" id="PS00109">
    <property type="entry name" value="PROTEIN_KINASE_TYR"/>
    <property type="match status" value="1"/>
</dbReference>
<dbReference type="InterPro" id="IPR000719">
    <property type="entry name" value="Prot_kinase_dom"/>
</dbReference>
<dbReference type="Gene3D" id="2.60.40.10">
    <property type="entry name" value="Immunoglobulins"/>
    <property type="match status" value="1"/>
</dbReference>
<keyword evidence="3" id="KW-0808">Transferase</keyword>
<keyword evidence="5 14" id="KW-0418">Kinase</keyword>
<dbReference type="PANTHER" id="PTHR43671:SF98">
    <property type="entry name" value="SERINE_THREONINE-PROTEIN KINASE NEK11"/>
    <property type="match status" value="1"/>
</dbReference>
<keyword evidence="8" id="KW-0624">Polysaccharide degradation</keyword>
<keyword evidence="7" id="KW-0378">Hydrolase</keyword>
<dbReference type="CDD" id="cd14014">
    <property type="entry name" value="STKc_PknB_like"/>
    <property type="match status" value="1"/>
</dbReference>
<accession>A0ABW8C3I1</accession>
<dbReference type="EC" id="2.7.11.1" evidence="1"/>
<reference evidence="14 15" key="1">
    <citation type="submission" date="2024-10" db="EMBL/GenBank/DDBJ databases">
        <title>The Natural Products Discovery Center: Release of the First 8490 Sequenced Strains for Exploring Actinobacteria Biosynthetic Diversity.</title>
        <authorList>
            <person name="Kalkreuter E."/>
            <person name="Kautsar S.A."/>
            <person name="Yang D."/>
            <person name="Bader C.D."/>
            <person name="Teijaro C.N."/>
            <person name="Fluegel L."/>
            <person name="Davis C.M."/>
            <person name="Simpson J.R."/>
            <person name="Lauterbach L."/>
            <person name="Steele A.D."/>
            <person name="Gui C."/>
            <person name="Meng S."/>
            <person name="Li G."/>
            <person name="Viehrig K."/>
            <person name="Ye F."/>
            <person name="Su P."/>
            <person name="Kiefer A.F."/>
            <person name="Nichols A."/>
            <person name="Cepeda A.J."/>
            <person name="Yan W."/>
            <person name="Fan B."/>
            <person name="Jiang Y."/>
            <person name="Adhikari A."/>
            <person name="Zheng C.-J."/>
            <person name="Schuster L."/>
            <person name="Cowan T.M."/>
            <person name="Smanski M.J."/>
            <person name="Chevrette M.G."/>
            <person name="De Carvalho L.P.S."/>
            <person name="Shen B."/>
        </authorList>
    </citation>
    <scope>NUCLEOTIDE SEQUENCE [LARGE SCALE GENOMIC DNA]</scope>
    <source>
        <strain evidence="14 15">NPDC053399</strain>
    </source>
</reference>
<keyword evidence="12" id="KW-0472">Membrane</keyword>
<evidence type="ECO:0000256" key="11">
    <source>
        <dbReference type="SAM" id="MobiDB-lite"/>
    </source>
</evidence>
<feature type="region of interest" description="Disordered" evidence="11">
    <location>
        <begin position="1"/>
        <end position="36"/>
    </location>
</feature>
<evidence type="ECO:0000256" key="5">
    <source>
        <dbReference type="ARBA" id="ARBA00022777"/>
    </source>
</evidence>
<gene>
    <name evidence="14" type="ORF">ACIGXA_05515</name>
</gene>
<evidence type="ECO:0000256" key="4">
    <source>
        <dbReference type="ARBA" id="ARBA00022741"/>
    </source>
</evidence>
<evidence type="ECO:0000256" key="10">
    <source>
        <dbReference type="ARBA" id="ARBA00048679"/>
    </source>
</evidence>
<dbReference type="InterPro" id="IPR008266">
    <property type="entry name" value="Tyr_kinase_AS"/>
</dbReference>
<comment type="caution">
    <text evidence="14">The sequence shown here is derived from an EMBL/GenBank/DDBJ whole genome shotgun (WGS) entry which is preliminary data.</text>
</comment>
<evidence type="ECO:0000313" key="15">
    <source>
        <dbReference type="Proteomes" id="UP001614394"/>
    </source>
</evidence>
<comment type="catalytic activity">
    <reaction evidence="9">
        <text>L-threonyl-[protein] + ATP = O-phospho-L-threonyl-[protein] + ADP + H(+)</text>
        <dbReference type="Rhea" id="RHEA:46608"/>
        <dbReference type="Rhea" id="RHEA-COMP:11060"/>
        <dbReference type="Rhea" id="RHEA-COMP:11605"/>
        <dbReference type="ChEBI" id="CHEBI:15378"/>
        <dbReference type="ChEBI" id="CHEBI:30013"/>
        <dbReference type="ChEBI" id="CHEBI:30616"/>
        <dbReference type="ChEBI" id="CHEBI:61977"/>
        <dbReference type="ChEBI" id="CHEBI:456216"/>
        <dbReference type="EC" id="2.7.11.1"/>
    </reaction>
</comment>
<dbReference type="GO" id="GO:0016301">
    <property type="term" value="F:kinase activity"/>
    <property type="evidence" value="ECO:0007669"/>
    <property type="project" value="UniProtKB-KW"/>
</dbReference>
<dbReference type="RefSeq" id="WP_399644619.1">
    <property type="nucleotide sequence ID" value="NZ_JBITYG010000001.1"/>
</dbReference>
<keyword evidence="12" id="KW-1133">Transmembrane helix</keyword>
<name>A0ABW8C3I1_9ACTN</name>
<keyword evidence="7" id="KW-0326">Glycosidase</keyword>
<feature type="region of interest" description="Disordered" evidence="11">
    <location>
        <begin position="378"/>
        <end position="414"/>
    </location>
</feature>
<evidence type="ECO:0000256" key="12">
    <source>
        <dbReference type="SAM" id="Phobius"/>
    </source>
</evidence>
<dbReference type="PROSITE" id="PS50011">
    <property type="entry name" value="PROTEIN_KINASE_DOM"/>
    <property type="match status" value="1"/>
</dbReference>
<keyword evidence="12" id="KW-0812">Transmembrane</keyword>
<keyword evidence="8" id="KW-0119">Carbohydrate metabolism</keyword>
<dbReference type="InterPro" id="IPR013783">
    <property type="entry name" value="Ig-like_fold"/>
</dbReference>